<feature type="chain" id="PRO_5002667530" evidence="10">
    <location>
        <begin position="22"/>
        <end position="590"/>
    </location>
</feature>
<proteinExistence type="predicted"/>
<keyword evidence="2" id="KW-0813">Transport</keyword>
<accession>A4CM42</accession>
<dbReference type="AlphaFoldDB" id="A4CM42"/>
<keyword evidence="13" id="KW-1185">Reference proteome</keyword>
<dbReference type="EMBL" id="CP001712">
    <property type="protein sequence ID" value="EAR14734.1"/>
    <property type="molecule type" value="Genomic_DNA"/>
</dbReference>
<protein>
    <submittedName>
        <fullName evidence="12">Putative TonB-dependent receptor</fullName>
    </submittedName>
</protein>
<evidence type="ECO:0000256" key="2">
    <source>
        <dbReference type="ARBA" id="ARBA00022448"/>
    </source>
</evidence>
<keyword evidence="5 10" id="KW-0732">Signal</keyword>
<evidence type="ECO:0000256" key="3">
    <source>
        <dbReference type="ARBA" id="ARBA00022452"/>
    </source>
</evidence>
<evidence type="ECO:0000259" key="11">
    <source>
        <dbReference type="Pfam" id="PF00593"/>
    </source>
</evidence>
<evidence type="ECO:0000313" key="12">
    <source>
        <dbReference type="EMBL" id="EAR14734.1"/>
    </source>
</evidence>
<evidence type="ECO:0000313" key="13">
    <source>
        <dbReference type="Proteomes" id="UP000009049"/>
    </source>
</evidence>
<evidence type="ECO:0000256" key="5">
    <source>
        <dbReference type="ARBA" id="ARBA00022729"/>
    </source>
</evidence>
<feature type="domain" description="TonB-dependent receptor-like beta-barrel" evidence="11">
    <location>
        <begin position="111"/>
        <end position="562"/>
    </location>
</feature>
<dbReference type="GO" id="GO:0009279">
    <property type="term" value="C:cell outer membrane"/>
    <property type="evidence" value="ECO:0007669"/>
    <property type="project" value="UniProtKB-SubCell"/>
</dbReference>
<dbReference type="Pfam" id="PF00593">
    <property type="entry name" value="TonB_dep_Rec_b-barrel"/>
    <property type="match status" value="1"/>
</dbReference>
<keyword evidence="4" id="KW-0812">Transmembrane</keyword>
<comment type="subcellular location">
    <subcellularLocation>
        <location evidence="1">Cell outer membrane</location>
        <topology evidence="1">Multi-pass membrane protein</topology>
    </subcellularLocation>
</comment>
<evidence type="ECO:0000256" key="4">
    <source>
        <dbReference type="ARBA" id="ARBA00022692"/>
    </source>
</evidence>
<dbReference type="HOGENOM" id="CLU_032797_0_0_10"/>
<evidence type="ECO:0000256" key="8">
    <source>
        <dbReference type="ARBA" id="ARBA00023170"/>
    </source>
</evidence>
<dbReference type="Gene3D" id="2.40.170.20">
    <property type="entry name" value="TonB-dependent receptor, beta-barrel domain"/>
    <property type="match status" value="1"/>
</dbReference>
<dbReference type="PANTHER" id="PTHR30069">
    <property type="entry name" value="TONB-DEPENDENT OUTER MEMBRANE RECEPTOR"/>
    <property type="match status" value="1"/>
</dbReference>
<dbReference type="SUPFAM" id="SSF56935">
    <property type="entry name" value="Porins"/>
    <property type="match status" value="1"/>
</dbReference>
<evidence type="ECO:0000256" key="6">
    <source>
        <dbReference type="ARBA" id="ARBA00023077"/>
    </source>
</evidence>
<dbReference type="InterPro" id="IPR036942">
    <property type="entry name" value="Beta-barrel_TonB_sf"/>
</dbReference>
<gene>
    <name evidence="12" type="ordered locus">RB2501_10427</name>
</gene>
<keyword evidence="3" id="KW-1134">Transmembrane beta strand</keyword>
<dbReference type="RefSeq" id="WP_015754055.1">
    <property type="nucleotide sequence ID" value="NC_013222.1"/>
</dbReference>
<keyword evidence="8 12" id="KW-0675">Receptor</keyword>
<evidence type="ECO:0000256" key="10">
    <source>
        <dbReference type="SAM" id="SignalP"/>
    </source>
</evidence>
<dbReference type="InterPro" id="IPR039426">
    <property type="entry name" value="TonB-dep_rcpt-like"/>
</dbReference>
<keyword evidence="7" id="KW-0472">Membrane</keyword>
<dbReference type="STRING" id="313596.RB2501_10427"/>
<organism evidence="12 13">
    <name type="scientific">Robiginitalea biformata (strain ATCC BAA-864 / DSM 15991 / KCTC 12146 / HTCC2501)</name>
    <dbReference type="NCBI Taxonomy" id="313596"/>
    <lineage>
        <taxon>Bacteria</taxon>
        <taxon>Pseudomonadati</taxon>
        <taxon>Bacteroidota</taxon>
        <taxon>Flavobacteriia</taxon>
        <taxon>Flavobacteriales</taxon>
        <taxon>Flavobacteriaceae</taxon>
        <taxon>Robiginitalea</taxon>
    </lineage>
</organism>
<dbReference type="InterPro" id="IPR000531">
    <property type="entry name" value="Beta-barrel_TonB"/>
</dbReference>
<dbReference type="Proteomes" id="UP000009049">
    <property type="component" value="Chromosome"/>
</dbReference>
<dbReference type="GO" id="GO:0044718">
    <property type="term" value="P:siderophore transmembrane transport"/>
    <property type="evidence" value="ECO:0007669"/>
    <property type="project" value="TreeGrafter"/>
</dbReference>
<dbReference type="GO" id="GO:0015344">
    <property type="term" value="F:siderophore uptake transmembrane transporter activity"/>
    <property type="evidence" value="ECO:0007669"/>
    <property type="project" value="TreeGrafter"/>
</dbReference>
<dbReference type="KEGG" id="rbi:RB2501_10427"/>
<evidence type="ECO:0000256" key="1">
    <source>
        <dbReference type="ARBA" id="ARBA00004571"/>
    </source>
</evidence>
<reference evidence="12 13" key="1">
    <citation type="journal article" date="2009" name="J. Bacteriol.">
        <title>Complete genome sequence of Robiginitalea biformata HTCC2501.</title>
        <authorList>
            <person name="Oh H.M."/>
            <person name="Giovannoni S.J."/>
            <person name="Lee K."/>
            <person name="Ferriera S."/>
            <person name="Johnson J."/>
            <person name="Cho J.C."/>
        </authorList>
    </citation>
    <scope>NUCLEOTIDE SEQUENCE [LARGE SCALE GENOMIC DNA]</scope>
    <source>
        <strain evidence="13">ATCC BAA-864 / HTCC2501 / KCTC 12146</strain>
    </source>
</reference>
<evidence type="ECO:0000256" key="7">
    <source>
        <dbReference type="ARBA" id="ARBA00023136"/>
    </source>
</evidence>
<evidence type="ECO:0000256" key="9">
    <source>
        <dbReference type="ARBA" id="ARBA00023237"/>
    </source>
</evidence>
<dbReference type="eggNOG" id="COG4771">
    <property type="taxonomic scope" value="Bacteria"/>
</dbReference>
<sequence length="590" mass="66331">MNTIMKLIRYTGLIAALLTTAAGWGQDETDDLGTETVTVVRSYTPTVSDARKIQSLPSLQDSIALQKKPVQYEIHSVPVASTFTPAKGQAAAVERARPEKLFNSYAALGLGNYNNALADFYISRDFDRGNKRIDVGLNHLSSRGDIDGTPLDTDFYNSGLDVTYSQRDRDWEWNASAGMEHRRYNWYGVDTGLLEEGETSVAGIDETQDYFRGSLQGQVHMEDTYFTDAELQVSRFWDAVESAENRLRFTAAFEFPVTEESLGLGLEIDYLGGHFENAPQSQYINDTEIDYQYLIAGVRPGLLMLRDDLKLFLGARITAGLDLENSENNFYIYPSVEASYNLLEENVIAYGGVDGGLDQNSYYEFSRVNPFVSPTLAVMPTDRQYEAYLGLKGQLTPSVSYNLKGSYAAENFKPLFILNPINETRNDEKGYIYGNSFRVFYDDIRTLGVFGELQFSVNRNFSLGLNASVYEYDTETDNPAWNLPNLEGNLTLDYQHDSGWYLGANLFYVGEREDFVSRAQPATPPDQFPAQQLTLDGYFDANARVGYHINPQLSIFARGSNLAGNQYQRWANFRVQGLQILAGVSYKFDL</sequence>
<name>A4CM42_ROBBH</name>
<dbReference type="PANTHER" id="PTHR30069:SF29">
    <property type="entry name" value="HEMOGLOBIN AND HEMOGLOBIN-HAPTOGLOBIN-BINDING PROTEIN 1-RELATED"/>
    <property type="match status" value="1"/>
</dbReference>
<feature type="signal peptide" evidence="10">
    <location>
        <begin position="1"/>
        <end position="21"/>
    </location>
</feature>
<keyword evidence="6" id="KW-0798">TonB box</keyword>
<keyword evidence="9" id="KW-0998">Cell outer membrane</keyword>